<evidence type="ECO:0000313" key="5">
    <source>
        <dbReference type="Proteomes" id="UP000053890"/>
    </source>
</evidence>
<keyword evidence="5" id="KW-1185">Reference proteome</keyword>
<evidence type="ECO:0000259" key="3">
    <source>
        <dbReference type="PROSITE" id="PS50238"/>
    </source>
</evidence>
<dbReference type="SUPFAM" id="SSF48350">
    <property type="entry name" value="GTPase activation domain, GAP"/>
    <property type="match status" value="1"/>
</dbReference>
<dbReference type="Proteomes" id="UP000053890">
    <property type="component" value="Unassembled WGS sequence"/>
</dbReference>
<dbReference type="Gene3D" id="1.10.555.10">
    <property type="entry name" value="Rho GTPase activation protein"/>
    <property type="match status" value="1"/>
</dbReference>
<name>A0A194S8Y2_RHOGW</name>
<dbReference type="Pfam" id="PF00620">
    <property type="entry name" value="RhoGAP"/>
    <property type="match status" value="1"/>
</dbReference>
<dbReference type="SMART" id="SM00324">
    <property type="entry name" value="RhoGAP"/>
    <property type="match status" value="1"/>
</dbReference>
<dbReference type="SUPFAM" id="SSF103657">
    <property type="entry name" value="BAR/IMD domain-like"/>
    <property type="match status" value="1"/>
</dbReference>
<dbReference type="PROSITE" id="PS50238">
    <property type="entry name" value="RHOGAP"/>
    <property type="match status" value="1"/>
</dbReference>
<feature type="region of interest" description="Disordered" evidence="2">
    <location>
        <begin position="142"/>
        <end position="209"/>
    </location>
</feature>
<feature type="compositionally biased region" description="Low complexity" evidence="2">
    <location>
        <begin position="712"/>
        <end position="729"/>
    </location>
</feature>
<dbReference type="PANTHER" id="PTHR15228">
    <property type="entry name" value="SPERMATHECAL PHYSIOLOGY VARIANT"/>
    <property type="match status" value="1"/>
</dbReference>
<dbReference type="InterPro" id="IPR000198">
    <property type="entry name" value="RhoGAP_dom"/>
</dbReference>
<protein>
    <recommendedName>
        <fullName evidence="3">Rho-GAP domain-containing protein</fullName>
    </recommendedName>
</protein>
<accession>A0A194S8Y2</accession>
<dbReference type="PANTHER" id="PTHR15228:SF25">
    <property type="entry name" value="F-BAR DOMAIN-CONTAINING PROTEIN"/>
    <property type="match status" value="1"/>
</dbReference>
<dbReference type="OMA" id="GECRDLI"/>
<feature type="compositionally biased region" description="Low complexity" evidence="2">
    <location>
        <begin position="751"/>
        <end position="767"/>
    </location>
</feature>
<dbReference type="GO" id="GO:0007165">
    <property type="term" value="P:signal transduction"/>
    <property type="evidence" value="ECO:0007669"/>
    <property type="project" value="InterPro"/>
</dbReference>
<dbReference type="InterPro" id="IPR001060">
    <property type="entry name" value="FCH_dom"/>
</dbReference>
<evidence type="ECO:0000256" key="1">
    <source>
        <dbReference type="ARBA" id="ARBA00022468"/>
    </source>
</evidence>
<gene>
    <name evidence="4" type="ORF">RHOBADRAFT_52129</name>
</gene>
<feature type="compositionally biased region" description="Polar residues" evidence="2">
    <location>
        <begin position="662"/>
        <end position="672"/>
    </location>
</feature>
<dbReference type="EMBL" id="KQ474075">
    <property type="protein sequence ID" value="KPV77188.1"/>
    <property type="molecule type" value="Genomic_DNA"/>
</dbReference>
<feature type="region of interest" description="Disordered" evidence="2">
    <location>
        <begin position="693"/>
        <end position="791"/>
    </location>
</feature>
<dbReference type="RefSeq" id="XP_018273237.1">
    <property type="nucleotide sequence ID" value="XM_018416181.1"/>
</dbReference>
<reference evidence="4 5" key="1">
    <citation type="journal article" date="2015" name="Front. Microbiol.">
        <title>Genome sequence of the plant growth promoting endophytic yeast Rhodotorula graminis WP1.</title>
        <authorList>
            <person name="Firrincieli A."/>
            <person name="Otillar R."/>
            <person name="Salamov A."/>
            <person name="Schmutz J."/>
            <person name="Khan Z."/>
            <person name="Redman R.S."/>
            <person name="Fleck N.D."/>
            <person name="Lindquist E."/>
            <person name="Grigoriev I.V."/>
            <person name="Doty S.L."/>
        </authorList>
    </citation>
    <scope>NUCLEOTIDE SEQUENCE [LARGE SCALE GENOMIC DNA]</scope>
    <source>
        <strain evidence="4 5">WP1</strain>
    </source>
</reference>
<dbReference type="Pfam" id="PF00611">
    <property type="entry name" value="FCH"/>
    <property type="match status" value="1"/>
</dbReference>
<evidence type="ECO:0000256" key="2">
    <source>
        <dbReference type="SAM" id="MobiDB-lite"/>
    </source>
</evidence>
<feature type="domain" description="Rho-GAP" evidence="3">
    <location>
        <begin position="405"/>
        <end position="595"/>
    </location>
</feature>
<proteinExistence type="predicted"/>
<evidence type="ECO:0000313" key="4">
    <source>
        <dbReference type="EMBL" id="KPV77188.1"/>
    </source>
</evidence>
<sequence length="791" mass="86684">MDDVQARLFKELDHYLSFFKRRQEIEQDYVDSLKKLSLKTAQGDTQLGDELHAQLPTSWRKAWVAVRLSVEDEVLAHRGAADGLDRVVHKLASFRDDRERTRRRIREDLRSTATEWADYKAVVLRLRKTYERKVEELQHHEEAEAMRDQEHSSAPGPRTEAGWPPEHWSQDTFVAGRSRSDSATSSKGGAGVSDAESPPPTVTSPGLSSPFFVSGATSSASTPSAYRDAPTGKQNVFEAITKRDWAGEKHRVNSIVRAVGSLAKGNDPVGALGPSRQRSRQYTSKLKREAELADRDYRSSIFQLETLRLQKMRVQTSARESLREFVLDLASNLKAAFTARVDEQMVLGHVQGAIAEHVKPEVDKIDAQQDASTYFITVQDQSPPDPPVYYVNAFVGECKSLLFGVGLQDYHAKHPDLLVPLIVQRCVANIESTGLDSEGIYRVPGKLAKIQQLVHRMEKEEEAFEFGPGDEVAAVAGVLKLYLRQLPTPVFPFSAADRRAWTAEFSSSAESAISSLVRRIRRLSPPQQATLKVLCQHLAKISEYEHVNKMSPSNLALIFSTVIFGEDESATLESAMNGSKDHVMEILIRQCAPLFRDLPTHPVQAPRSRQGSDPSDAPASSPGEGATAPPLPRRPPGGTDTIATPRAHSPQRLSVHEDDSSRPSGQLASSSMRTFGSADSVYALYERATTPGSLPAHPLASTSPPPHIFPLRSSAEPAPTSRPSSSSSTVGAAAHQEHRARSPMPLDRPLAAPDAQSSSSPAVPVQPAHERSHSFGEPDPPAAAALGRYVQ</sequence>
<dbReference type="GeneID" id="28976629"/>
<feature type="compositionally biased region" description="Low complexity" evidence="2">
    <location>
        <begin position="611"/>
        <end position="626"/>
    </location>
</feature>
<keyword evidence="1" id="KW-0343">GTPase activation</keyword>
<feature type="compositionally biased region" description="Basic and acidic residues" evidence="2">
    <location>
        <begin position="142"/>
        <end position="151"/>
    </location>
</feature>
<dbReference type="OrthoDB" id="79452at2759"/>
<dbReference type="InterPro" id="IPR051025">
    <property type="entry name" value="RhoGAP"/>
</dbReference>
<dbReference type="InterPro" id="IPR027267">
    <property type="entry name" value="AH/BAR_dom_sf"/>
</dbReference>
<dbReference type="GO" id="GO:0005096">
    <property type="term" value="F:GTPase activator activity"/>
    <property type="evidence" value="ECO:0007669"/>
    <property type="project" value="UniProtKB-KW"/>
</dbReference>
<organism evidence="4 5">
    <name type="scientific">Rhodotorula graminis (strain WP1)</name>
    <dbReference type="NCBI Taxonomy" id="578459"/>
    <lineage>
        <taxon>Eukaryota</taxon>
        <taxon>Fungi</taxon>
        <taxon>Dikarya</taxon>
        <taxon>Basidiomycota</taxon>
        <taxon>Pucciniomycotina</taxon>
        <taxon>Microbotryomycetes</taxon>
        <taxon>Sporidiobolales</taxon>
        <taxon>Sporidiobolaceae</taxon>
        <taxon>Rhodotorula</taxon>
    </lineage>
</organism>
<dbReference type="CDD" id="cd00159">
    <property type="entry name" value="RhoGAP"/>
    <property type="match status" value="1"/>
</dbReference>
<feature type="region of interest" description="Disordered" evidence="2">
    <location>
        <begin position="598"/>
        <end position="672"/>
    </location>
</feature>
<dbReference type="STRING" id="578459.A0A194S8Y2"/>
<dbReference type="Gene3D" id="1.20.1270.60">
    <property type="entry name" value="Arfaptin homology (AH) domain/BAR domain"/>
    <property type="match status" value="1"/>
</dbReference>
<dbReference type="InterPro" id="IPR008936">
    <property type="entry name" value="Rho_GTPase_activation_prot"/>
</dbReference>
<dbReference type="AlphaFoldDB" id="A0A194S8Y2"/>